<organism evidence="1 2">
    <name type="scientific">Paracoccus cavernae</name>
    <dbReference type="NCBI Taxonomy" id="1571207"/>
    <lineage>
        <taxon>Bacteria</taxon>
        <taxon>Pseudomonadati</taxon>
        <taxon>Pseudomonadota</taxon>
        <taxon>Alphaproteobacteria</taxon>
        <taxon>Rhodobacterales</taxon>
        <taxon>Paracoccaceae</taxon>
        <taxon>Paracoccus</taxon>
    </lineage>
</organism>
<dbReference type="Proteomes" id="UP001243846">
    <property type="component" value="Unassembled WGS sequence"/>
</dbReference>
<reference evidence="2" key="1">
    <citation type="journal article" date="2019" name="Int. J. Syst. Evol. Microbiol.">
        <title>The Global Catalogue of Microorganisms (GCM) 10K type strain sequencing project: providing services to taxonomists for standard genome sequencing and annotation.</title>
        <authorList>
            <consortium name="The Broad Institute Genomics Platform"/>
            <consortium name="The Broad Institute Genome Sequencing Center for Infectious Disease"/>
            <person name="Wu L."/>
            <person name="Ma J."/>
        </authorList>
    </citation>
    <scope>NUCLEOTIDE SEQUENCE [LARGE SCALE GENOMIC DNA]</scope>
    <source>
        <strain evidence="2">CECT 8482</strain>
    </source>
</reference>
<proteinExistence type="predicted"/>
<evidence type="ECO:0000313" key="2">
    <source>
        <dbReference type="Proteomes" id="UP001243846"/>
    </source>
</evidence>
<name>A0ABT8DCV2_9RHOB</name>
<keyword evidence="2" id="KW-1185">Reference proteome</keyword>
<evidence type="ECO:0000313" key="1">
    <source>
        <dbReference type="EMBL" id="MDN3714270.1"/>
    </source>
</evidence>
<accession>A0ABT8DCV2</accession>
<gene>
    <name evidence="1" type="ORF">QWZ10_25185</name>
</gene>
<protein>
    <recommendedName>
        <fullName evidence="3">XRE family transcriptional regulator</fullName>
    </recommendedName>
</protein>
<comment type="caution">
    <text evidence="1">The sequence shown here is derived from an EMBL/GenBank/DDBJ whole genome shotgun (WGS) entry which is preliminary data.</text>
</comment>
<sequence length="66" mass="7683">MHIIHPDNIPEMEIALAKRGIPVAEMCRMASVAETTWGRWKRKEVSPTFRSWDPVATAFLQQRWFG</sequence>
<evidence type="ECO:0008006" key="3">
    <source>
        <dbReference type="Google" id="ProtNLM"/>
    </source>
</evidence>
<dbReference type="RefSeq" id="WP_377686336.1">
    <property type="nucleotide sequence ID" value="NZ_JBHMDZ010000015.1"/>
</dbReference>
<dbReference type="EMBL" id="JAUFRC010000004">
    <property type="protein sequence ID" value="MDN3714270.1"/>
    <property type="molecule type" value="Genomic_DNA"/>
</dbReference>